<protein>
    <submittedName>
        <fullName evidence="3">DUF4179 domain-containing protein</fullName>
    </submittedName>
</protein>
<dbReference type="InterPro" id="IPR025436">
    <property type="entry name" value="DUF4179"/>
</dbReference>
<feature type="domain" description="DUF4179" evidence="1">
    <location>
        <begin position="3"/>
        <end position="92"/>
    </location>
</feature>
<accession>A0A5D0CST8</accession>
<gene>
    <name evidence="3" type="ORF">FRY98_09250</name>
</gene>
<dbReference type="Gene3D" id="2.60.40.1640">
    <property type="entry name" value="Conserved domain protein"/>
    <property type="match status" value="1"/>
</dbReference>
<dbReference type="RefSeq" id="WP_148451484.1">
    <property type="nucleotide sequence ID" value="NZ_VSDO01000002.1"/>
</dbReference>
<dbReference type="OrthoDB" id="2656278at2"/>
<dbReference type="InterPro" id="IPR040680">
    <property type="entry name" value="DUF5643"/>
</dbReference>
<proteinExistence type="predicted"/>
<name>A0A5D0CST8_9BACL</name>
<organism evidence="3 4">
    <name type="scientific">Paenibacillus faecis</name>
    <dbReference type="NCBI Taxonomy" id="862114"/>
    <lineage>
        <taxon>Bacteria</taxon>
        <taxon>Bacillati</taxon>
        <taxon>Bacillota</taxon>
        <taxon>Bacilli</taxon>
        <taxon>Bacillales</taxon>
        <taxon>Paenibacillaceae</taxon>
        <taxon>Paenibacillus</taxon>
    </lineage>
</organism>
<feature type="domain" description="DUF5643" evidence="2">
    <location>
        <begin position="196"/>
        <end position="323"/>
    </location>
</feature>
<dbReference type="Pfam" id="PF18705">
    <property type="entry name" value="DUF5643"/>
    <property type="match status" value="1"/>
</dbReference>
<evidence type="ECO:0000259" key="2">
    <source>
        <dbReference type="Pfam" id="PF18705"/>
    </source>
</evidence>
<dbReference type="AlphaFoldDB" id="A0A5D0CST8"/>
<dbReference type="Pfam" id="PF13786">
    <property type="entry name" value="DUF4179"/>
    <property type="match status" value="1"/>
</dbReference>
<evidence type="ECO:0000313" key="4">
    <source>
        <dbReference type="Proteomes" id="UP000325218"/>
    </source>
</evidence>
<sequence>MKKVKRLGLTAAATLVLGGAVIGSGFVSPAMAATLENLPVIGSIFKNEDPGLRVAAEKGLLSSPNASVTHDGITLKVSEAFYDGNRLSVSITREGVDLKDVMMPWQTIDQSEKVKGYIDWRSTMEAIVDGKPVKGLSIDSGEVPGQKDAFIFNVRKGLEEANLPDQFELTLVAKVTQVNEPFELKIPITKVQPTLSVNPEKTMSKGDFSYTVKQVQLTPGSTKVVIDSKGTVPVTEKQTGEFAASKMYFDIVDDNGNSIEQILIPSYQEAPKAQYHDEELYSPFKTTPKSITIKPYTYTVNKSDWTVAGEKEKIYHEDLEMTIPLNNN</sequence>
<keyword evidence="4" id="KW-1185">Reference proteome</keyword>
<evidence type="ECO:0000259" key="1">
    <source>
        <dbReference type="Pfam" id="PF13786"/>
    </source>
</evidence>
<comment type="caution">
    <text evidence="3">The sequence shown here is derived from an EMBL/GenBank/DDBJ whole genome shotgun (WGS) entry which is preliminary data.</text>
</comment>
<dbReference type="Proteomes" id="UP000325218">
    <property type="component" value="Unassembled WGS sequence"/>
</dbReference>
<reference evidence="3 4" key="1">
    <citation type="submission" date="2019-08" db="EMBL/GenBank/DDBJ databases">
        <title>Genome sequencing of Paenibacillus faecis DSM 23593(T).</title>
        <authorList>
            <person name="Kook J.-K."/>
            <person name="Park S.-N."/>
            <person name="Lim Y.K."/>
        </authorList>
    </citation>
    <scope>NUCLEOTIDE SEQUENCE [LARGE SCALE GENOMIC DNA]</scope>
    <source>
        <strain evidence="3 4">DSM 23593</strain>
    </source>
</reference>
<dbReference type="EMBL" id="VSDO01000002">
    <property type="protein sequence ID" value="TYA12882.1"/>
    <property type="molecule type" value="Genomic_DNA"/>
</dbReference>
<evidence type="ECO:0000313" key="3">
    <source>
        <dbReference type="EMBL" id="TYA12882.1"/>
    </source>
</evidence>
<dbReference type="Gene3D" id="2.60.40.1630">
    <property type="entry name" value="bacillus anthracis domain"/>
    <property type="match status" value="1"/>
</dbReference>